<evidence type="ECO:0000256" key="4">
    <source>
        <dbReference type="ARBA" id="ARBA00020295"/>
    </source>
</evidence>
<dbReference type="Proteomes" id="UP001373196">
    <property type="component" value="Unassembled WGS sequence"/>
</dbReference>
<organism evidence="11 12">
    <name type="scientific">Faecalibacterium wellingii</name>
    <dbReference type="NCBI Taxonomy" id="2929491"/>
    <lineage>
        <taxon>Bacteria</taxon>
        <taxon>Bacillati</taxon>
        <taxon>Bacillota</taxon>
        <taxon>Clostridia</taxon>
        <taxon>Eubacteriales</taxon>
        <taxon>Oscillospiraceae</taxon>
        <taxon>Faecalibacterium</taxon>
    </lineage>
</organism>
<dbReference type="PANTHER" id="PTHR32438:SF5">
    <property type="entry name" value="4-ALPHA-GLUCANOTRANSFERASE DPE1, CHLOROPLASTIC_AMYLOPLASTIC"/>
    <property type="match status" value="1"/>
</dbReference>
<comment type="similarity">
    <text evidence="2 10">Belongs to the disproportionating enzyme family.</text>
</comment>
<evidence type="ECO:0000256" key="10">
    <source>
        <dbReference type="RuleBase" id="RU361207"/>
    </source>
</evidence>
<dbReference type="NCBIfam" id="TIGR00217">
    <property type="entry name" value="malQ"/>
    <property type="match status" value="1"/>
</dbReference>
<reference evidence="11" key="1">
    <citation type="submission" date="2024-03" db="EMBL/GenBank/DDBJ databases">
        <authorList>
            <person name="Plomp N."/>
            <person name="Harmsen H.J."/>
        </authorList>
    </citation>
    <scope>NUCLEOTIDE SEQUENCE</scope>
    <source>
        <strain evidence="11">HTF-128</strain>
    </source>
</reference>
<comment type="catalytic activity">
    <reaction evidence="1 10">
        <text>Transfers a segment of a (1-&gt;4)-alpha-D-glucan to a new position in an acceptor, which may be glucose or a (1-&gt;4)-alpha-D-glucan.</text>
        <dbReference type="EC" id="2.4.1.25"/>
    </reaction>
</comment>
<gene>
    <name evidence="11" type="primary">malQ</name>
    <name evidence="11" type="ORF">WF834_10105</name>
</gene>
<dbReference type="SUPFAM" id="SSF51445">
    <property type="entry name" value="(Trans)glycosidases"/>
    <property type="match status" value="1"/>
</dbReference>
<dbReference type="NCBIfam" id="NF011080">
    <property type="entry name" value="PRK14508.1-3"/>
    <property type="match status" value="1"/>
</dbReference>
<dbReference type="InterPro" id="IPR017853">
    <property type="entry name" value="GH"/>
</dbReference>
<keyword evidence="7 10" id="KW-0119">Carbohydrate metabolism</keyword>
<dbReference type="RefSeq" id="WP_339395820.1">
    <property type="nucleotide sequence ID" value="NZ_JBBFGL010000010.1"/>
</dbReference>
<keyword evidence="6 10" id="KW-0808">Transferase</keyword>
<dbReference type="Gene3D" id="3.20.20.80">
    <property type="entry name" value="Glycosidases"/>
    <property type="match status" value="1"/>
</dbReference>
<evidence type="ECO:0000256" key="3">
    <source>
        <dbReference type="ARBA" id="ARBA00012560"/>
    </source>
</evidence>
<evidence type="ECO:0000256" key="2">
    <source>
        <dbReference type="ARBA" id="ARBA00005684"/>
    </source>
</evidence>
<dbReference type="EC" id="2.4.1.25" evidence="3 10"/>
<evidence type="ECO:0000256" key="6">
    <source>
        <dbReference type="ARBA" id="ARBA00022679"/>
    </source>
</evidence>
<dbReference type="GO" id="GO:0005975">
    <property type="term" value="P:carbohydrate metabolic process"/>
    <property type="evidence" value="ECO:0007669"/>
    <property type="project" value="InterPro"/>
</dbReference>
<protein>
    <recommendedName>
        <fullName evidence="4 10">4-alpha-glucanotransferase</fullName>
        <ecNumber evidence="3 10">2.4.1.25</ecNumber>
    </recommendedName>
    <alternativeName>
        <fullName evidence="8 10">Amylomaltase</fullName>
    </alternativeName>
    <alternativeName>
        <fullName evidence="9 10">Disproportionating enzyme</fullName>
    </alternativeName>
</protein>
<name>A0AB35Y7B9_9FIRM</name>
<keyword evidence="5 10" id="KW-0328">Glycosyltransferase</keyword>
<proteinExistence type="inferred from homology"/>
<evidence type="ECO:0000256" key="1">
    <source>
        <dbReference type="ARBA" id="ARBA00000439"/>
    </source>
</evidence>
<sequence length="487" mass="53905">MRASGILMPVFSLPGPFGIGTLGKEAFAFVDFLAEAKQAFWQILPIGPTGYGDSPYQSFSAFAGNPYFIDYRLLASDGWLTADEIPAERPVGPIDYGALYNERPVVLKKAADRLLASPSPAYEAFCREHSFWLEDYALFMAVKAAQGQAGLADWPNALRCREPEAIAAAKAELAGSIDYYKAVQFFFYTQWSALKAYANAKGIRLVGDIPIYVSPDSSDLWTHPELFQTDGTMHLTQVAGCPPDAFAADGQLWGNPLYDWPVHKATGFAWWKQRMKYATSIYDVVRIDHFRGFESYYCIPAGDKTAANGHWEKGPDRDFIHAMHEALGEGSIIAEDLGYLTPEVKAMLSASGYPGMKIMQFAFDSRESGNYLPHTYHRNSVVYTGTHDNVTTEGWRINASAEDVAYACRYLRCKPEELTEAMICACLASVSDMAIIPLADWLHLGSEARINTPSTQGTNWQWRLSTPLPEGLSAHIAGLTALYERVA</sequence>
<evidence type="ECO:0000256" key="8">
    <source>
        <dbReference type="ARBA" id="ARBA00031423"/>
    </source>
</evidence>
<evidence type="ECO:0000256" key="5">
    <source>
        <dbReference type="ARBA" id="ARBA00022676"/>
    </source>
</evidence>
<dbReference type="GO" id="GO:0004134">
    <property type="term" value="F:4-alpha-glucanotransferase activity"/>
    <property type="evidence" value="ECO:0007669"/>
    <property type="project" value="UniProtKB-EC"/>
</dbReference>
<dbReference type="AlphaFoldDB" id="A0AB35Y7B9"/>
<evidence type="ECO:0000256" key="9">
    <source>
        <dbReference type="ARBA" id="ARBA00031501"/>
    </source>
</evidence>
<dbReference type="Pfam" id="PF02446">
    <property type="entry name" value="Glyco_hydro_77"/>
    <property type="match status" value="1"/>
</dbReference>
<evidence type="ECO:0000313" key="11">
    <source>
        <dbReference type="EMBL" id="MEJ5196512.1"/>
    </source>
</evidence>
<accession>A0AB35Y7B9</accession>
<evidence type="ECO:0000313" key="12">
    <source>
        <dbReference type="Proteomes" id="UP001373196"/>
    </source>
</evidence>
<dbReference type="PANTHER" id="PTHR32438">
    <property type="entry name" value="4-ALPHA-GLUCANOTRANSFERASE DPE1, CHLOROPLASTIC/AMYLOPLASTIC"/>
    <property type="match status" value="1"/>
</dbReference>
<dbReference type="EMBL" id="JBBFGL010000010">
    <property type="protein sequence ID" value="MEJ5196512.1"/>
    <property type="molecule type" value="Genomic_DNA"/>
</dbReference>
<evidence type="ECO:0000256" key="7">
    <source>
        <dbReference type="ARBA" id="ARBA00023277"/>
    </source>
</evidence>
<dbReference type="InterPro" id="IPR003385">
    <property type="entry name" value="Glyco_hydro_77"/>
</dbReference>
<comment type="caution">
    <text evidence="11">The sequence shown here is derived from an EMBL/GenBank/DDBJ whole genome shotgun (WGS) entry which is preliminary data.</text>
</comment>